<dbReference type="EMBL" id="JAHLUH010000011">
    <property type="protein sequence ID" value="KAG7725738.1"/>
    <property type="molecule type" value="Genomic_DNA"/>
</dbReference>
<accession>A0AAN6D2Y1</accession>
<dbReference type="Proteomes" id="UP000738402">
    <property type="component" value="Unassembled WGS sequence"/>
</dbReference>
<reference evidence="2" key="1">
    <citation type="journal article" date="2021" name="G3 (Bethesda)">
        <title>Genomic diversity, chromosomal rearrangements, and interspecies hybridization in the ogataea polymorpha species complex.</title>
        <authorList>
            <person name="Hanson S.J."/>
            <person name="Cinneide E.O."/>
            <person name="Salzberg L.I."/>
            <person name="Wolfe K.H."/>
            <person name="McGowan J."/>
            <person name="Fitzpatrick D.A."/>
            <person name="Matlin K."/>
        </authorList>
    </citation>
    <scope>NUCLEOTIDE SEQUENCE</scope>
    <source>
        <strain evidence="2">83-405-1</strain>
    </source>
</reference>
<sequence length="226" mass="24151">MAHEHAIDATDSSKYSDTALLLPYLLHRSCHTLVGGPADDFLEVAVEDVVEVPLRALEVDADERESRLGEKIVDLLERPALGLDHKQQLVDPAEGRNAPVETQREPRVGERVPHVGEVVRDDERPQVEHGAGGGDSVGTQVRRVHLGGDDPGETGVGAEEAHVEDDTGEVEAESRGVGDGQLVRDADEDEAEEEARKHGVGPEPAAAVVHVQDGRDGAEQQCSAAD</sequence>
<protein>
    <submittedName>
        <fullName evidence="2">Uncharacterized protein</fullName>
    </submittedName>
</protein>
<organism evidence="2 3">
    <name type="scientific">Ogataea haglerorum</name>
    <dbReference type="NCBI Taxonomy" id="1937702"/>
    <lineage>
        <taxon>Eukaryota</taxon>
        <taxon>Fungi</taxon>
        <taxon>Dikarya</taxon>
        <taxon>Ascomycota</taxon>
        <taxon>Saccharomycotina</taxon>
        <taxon>Pichiomycetes</taxon>
        <taxon>Pichiales</taxon>
        <taxon>Pichiaceae</taxon>
        <taxon>Ogataea</taxon>
    </lineage>
</organism>
<dbReference type="AlphaFoldDB" id="A0AAN6D2Y1"/>
<comment type="caution">
    <text evidence="2">The sequence shown here is derived from an EMBL/GenBank/DDBJ whole genome shotgun (WGS) entry which is preliminary data.</text>
</comment>
<evidence type="ECO:0000256" key="1">
    <source>
        <dbReference type="SAM" id="MobiDB-lite"/>
    </source>
</evidence>
<feature type="compositionally biased region" description="Basic and acidic residues" evidence="1">
    <location>
        <begin position="116"/>
        <end position="127"/>
    </location>
</feature>
<gene>
    <name evidence="2" type="ORF">KL933_003786</name>
</gene>
<evidence type="ECO:0000313" key="3">
    <source>
        <dbReference type="Proteomes" id="UP000738402"/>
    </source>
</evidence>
<name>A0AAN6D2Y1_9ASCO</name>
<proteinExistence type="predicted"/>
<evidence type="ECO:0000313" key="2">
    <source>
        <dbReference type="EMBL" id="KAG7725738.1"/>
    </source>
</evidence>
<feature type="region of interest" description="Disordered" evidence="1">
    <location>
        <begin position="116"/>
        <end position="204"/>
    </location>
</feature>